<evidence type="ECO:0000313" key="3">
    <source>
        <dbReference type="Proteomes" id="UP000252669"/>
    </source>
</evidence>
<keyword evidence="1" id="KW-0732">Signal</keyword>
<gene>
    <name evidence="2" type="ORF">CRU91_05865</name>
</gene>
<dbReference type="AlphaFoldDB" id="A0A366MUE6"/>
<name>A0A366MUE6_9BACT</name>
<dbReference type="EMBL" id="PDKB01000008">
    <property type="protein sequence ID" value="RBQ29109.1"/>
    <property type="molecule type" value="Genomic_DNA"/>
</dbReference>
<evidence type="ECO:0000313" key="2">
    <source>
        <dbReference type="EMBL" id="RBQ29109.1"/>
    </source>
</evidence>
<reference evidence="2 3" key="1">
    <citation type="submission" date="2017-10" db="EMBL/GenBank/DDBJ databases">
        <title>Genomics of the genus Arcobacter.</title>
        <authorList>
            <person name="Perez-Cataluna A."/>
            <person name="Figueras M.J."/>
        </authorList>
    </citation>
    <scope>NUCLEOTIDE SEQUENCE [LARGE SCALE GENOMIC DNA]</scope>
    <source>
        <strain evidence="2 3">CECT 9230</strain>
    </source>
</reference>
<comment type="caution">
    <text evidence="2">The sequence shown here is derived from an EMBL/GenBank/DDBJ whole genome shotgun (WGS) entry which is preliminary data.</text>
</comment>
<feature type="signal peptide" evidence="1">
    <location>
        <begin position="1"/>
        <end position="21"/>
    </location>
</feature>
<dbReference type="RefSeq" id="WP_113894290.1">
    <property type="nucleotide sequence ID" value="NZ_JANJGA010000009.1"/>
</dbReference>
<dbReference type="Pfam" id="PF10670">
    <property type="entry name" value="DUF4198"/>
    <property type="match status" value="1"/>
</dbReference>
<evidence type="ECO:0008006" key="4">
    <source>
        <dbReference type="Google" id="ProtNLM"/>
    </source>
</evidence>
<proteinExistence type="predicted"/>
<keyword evidence="3" id="KW-1185">Reference proteome</keyword>
<dbReference type="Proteomes" id="UP000252669">
    <property type="component" value="Unassembled WGS sequence"/>
</dbReference>
<dbReference type="OrthoDB" id="3034796at2"/>
<feature type="chain" id="PRO_5016842335" description="DUF4198 domain-containing protein" evidence="1">
    <location>
        <begin position="22"/>
        <end position="251"/>
    </location>
</feature>
<dbReference type="InterPro" id="IPR019613">
    <property type="entry name" value="DUF4198"/>
</dbReference>
<accession>A0A366MUE6</accession>
<protein>
    <recommendedName>
        <fullName evidence="4">DUF4198 domain-containing protein</fullName>
    </recommendedName>
</protein>
<organism evidence="2 3">
    <name type="scientific">Aliarcobacter vitoriensis</name>
    <dbReference type="NCBI Taxonomy" id="2011099"/>
    <lineage>
        <taxon>Bacteria</taxon>
        <taxon>Pseudomonadati</taxon>
        <taxon>Campylobacterota</taxon>
        <taxon>Epsilonproteobacteria</taxon>
        <taxon>Campylobacterales</taxon>
        <taxon>Arcobacteraceae</taxon>
        <taxon>Aliarcobacter</taxon>
    </lineage>
</organism>
<sequence>MIKKLGLVVIFTTLSTVQSLAHDFWVDGYNSSTFKATLGYGHDFTPEKIAEDRVSIFEPLVLINKDLKSTTLKNEGENYQYVSKKALDDGSYILKGTYKPTLWTKTSDNKWHIGKTKKDFDNAQYCQQTSMFAKNIVNIGNDKSDFVTKHIGQNLEIIPLDNPANFKVGVPFKIQVLLDGKPAKTVEVKGTFDGFPSNKFAFFGTTDLKGEIEVTALRSGKWILMTKSKKAYENDTCDEVAYSSSLTFQVN</sequence>
<evidence type="ECO:0000256" key="1">
    <source>
        <dbReference type="SAM" id="SignalP"/>
    </source>
</evidence>